<dbReference type="Pfam" id="PF01266">
    <property type="entry name" value="DAO"/>
    <property type="match status" value="1"/>
</dbReference>
<dbReference type="InterPro" id="IPR006076">
    <property type="entry name" value="FAD-dep_OxRdtase"/>
</dbReference>
<evidence type="ECO:0000313" key="4">
    <source>
        <dbReference type="Proteomes" id="UP000051326"/>
    </source>
</evidence>
<dbReference type="SUPFAM" id="SSF54373">
    <property type="entry name" value="FAD-linked reductases, C-terminal domain"/>
    <property type="match status" value="1"/>
</dbReference>
<dbReference type="Gene3D" id="3.30.9.10">
    <property type="entry name" value="D-Amino Acid Oxidase, subunit A, domain 2"/>
    <property type="match status" value="1"/>
</dbReference>
<dbReference type="Gene3D" id="3.50.50.60">
    <property type="entry name" value="FAD/NAD(P)-binding domain"/>
    <property type="match status" value="2"/>
</dbReference>
<gene>
    <name evidence="3" type="primary">dadA_1</name>
    <name evidence="3" type="ORF">PHA8399_00651</name>
</gene>
<sequence>MSTPVSPDVTVLGAGIVGICSALSLAERGLRVRLIDRDAPGQATSYGNAGIISPWSVVPQSMPGLWKKVPGWLLDPLGPVTVKPSYLPKVAPWGLRFLSEGREGRIQQISDAMDTLNRNCVELYRQHLAGTGHEDLVQDSYYVHAFRNAEAADLDSVDYRMRGDRGADMERIGAAALRDLEPALTPEFQAAILIKGQARATSPGRICTVLAGKLLSMGGEILQQTVRGILPAQSGGWTYTTEAGQEWTPKLVMAMGVWSGELLKPLGIRIPMESERGYHVSFKNPGVALNNSIMDMDMKFVASSMEDGLRVAGTAEFAGLDQPLNRKRLDGLVKLARALLPDLRADDMDTWSGQRPSLPDSLPCIGEVEGFPGLIAAFGHSHYGLMMAPKTGRLVADIVSGTSVNEDLSPFRARRYERIKA</sequence>
<dbReference type="PANTHER" id="PTHR13847:SF289">
    <property type="entry name" value="GLYCINE OXIDASE"/>
    <property type="match status" value="1"/>
</dbReference>
<evidence type="ECO:0000313" key="3">
    <source>
        <dbReference type="EMBL" id="CUH98537.1"/>
    </source>
</evidence>
<evidence type="ECO:0000256" key="1">
    <source>
        <dbReference type="ARBA" id="ARBA00023002"/>
    </source>
</evidence>
<dbReference type="EMBL" id="CYSR01000009">
    <property type="protein sequence ID" value="CUH98537.1"/>
    <property type="molecule type" value="Genomic_DNA"/>
</dbReference>
<dbReference type="AlphaFoldDB" id="A0A0P1HJE2"/>
<dbReference type="STRING" id="1396826.PHA8399_00651"/>
<name>A0A0P1HJE2_9RHOB</name>
<dbReference type="PANTHER" id="PTHR13847">
    <property type="entry name" value="SARCOSINE DEHYDROGENASE-RELATED"/>
    <property type="match status" value="1"/>
</dbReference>
<dbReference type="Proteomes" id="UP000051326">
    <property type="component" value="Unassembled WGS sequence"/>
</dbReference>
<dbReference type="RefSeq" id="WP_058284755.1">
    <property type="nucleotide sequence ID" value="NZ_CYSR01000009.1"/>
</dbReference>
<keyword evidence="1 3" id="KW-0560">Oxidoreductase</keyword>
<accession>A0A0P1HJE2</accession>
<protein>
    <submittedName>
        <fullName evidence="3">D-amino acid dehydrogenase small subunit</fullName>
        <ecNumber evidence="3">1.4.99.6</ecNumber>
    </submittedName>
</protein>
<reference evidence="3 4" key="1">
    <citation type="submission" date="2015-09" db="EMBL/GenBank/DDBJ databases">
        <authorList>
            <consortium name="Swine Surveillance"/>
        </authorList>
    </citation>
    <scope>NUCLEOTIDE SEQUENCE [LARGE SCALE GENOMIC DNA]</scope>
    <source>
        <strain evidence="3 4">CECT 8399</strain>
    </source>
</reference>
<dbReference type="SUPFAM" id="SSF51905">
    <property type="entry name" value="FAD/NAD(P)-binding domain"/>
    <property type="match status" value="1"/>
</dbReference>
<dbReference type="GO" id="GO:0005737">
    <property type="term" value="C:cytoplasm"/>
    <property type="evidence" value="ECO:0007669"/>
    <property type="project" value="TreeGrafter"/>
</dbReference>
<proteinExistence type="predicted"/>
<organism evidence="3 4">
    <name type="scientific">Leisingera aquaemixtae</name>
    <dbReference type="NCBI Taxonomy" id="1396826"/>
    <lineage>
        <taxon>Bacteria</taxon>
        <taxon>Pseudomonadati</taxon>
        <taxon>Pseudomonadota</taxon>
        <taxon>Alphaproteobacteria</taxon>
        <taxon>Rhodobacterales</taxon>
        <taxon>Roseobacteraceae</taxon>
        <taxon>Leisingera</taxon>
    </lineage>
</organism>
<dbReference type="InterPro" id="IPR036188">
    <property type="entry name" value="FAD/NAD-bd_sf"/>
</dbReference>
<dbReference type="EC" id="1.4.99.6" evidence="3"/>
<dbReference type="GO" id="GO:0016491">
    <property type="term" value="F:oxidoreductase activity"/>
    <property type="evidence" value="ECO:0007669"/>
    <property type="project" value="UniProtKB-KW"/>
</dbReference>
<evidence type="ECO:0000259" key="2">
    <source>
        <dbReference type="Pfam" id="PF01266"/>
    </source>
</evidence>
<feature type="domain" description="FAD dependent oxidoreductase" evidence="2">
    <location>
        <begin position="8"/>
        <end position="397"/>
    </location>
</feature>